<protein>
    <submittedName>
        <fullName evidence="1">Uncharacterized protein</fullName>
    </submittedName>
</protein>
<proteinExistence type="predicted"/>
<dbReference type="EMBL" id="CP000473">
    <property type="protein sequence ID" value="ABJ83317.1"/>
    <property type="molecule type" value="Genomic_DNA"/>
</dbReference>
<accession>Q025K2</accession>
<reference evidence="1" key="1">
    <citation type="submission" date="2006-10" db="EMBL/GenBank/DDBJ databases">
        <title>Complete sequence of Solibacter usitatus Ellin6076.</title>
        <authorList>
            <consortium name="US DOE Joint Genome Institute"/>
            <person name="Copeland A."/>
            <person name="Lucas S."/>
            <person name="Lapidus A."/>
            <person name="Barry K."/>
            <person name="Detter J.C."/>
            <person name="Glavina del Rio T."/>
            <person name="Hammon N."/>
            <person name="Israni S."/>
            <person name="Dalin E."/>
            <person name="Tice H."/>
            <person name="Pitluck S."/>
            <person name="Thompson L.S."/>
            <person name="Brettin T."/>
            <person name="Bruce D."/>
            <person name="Han C."/>
            <person name="Tapia R."/>
            <person name="Gilna P."/>
            <person name="Schmutz J."/>
            <person name="Larimer F."/>
            <person name="Land M."/>
            <person name="Hauser L."/>
            <person name="Kyrpides N."/>
            <person name="Mikhailova N."/>
            <person name="Janssen P.H."/>
            <person name="Kuske C.R."/>
            <person name="Richardson P."/>
        </authorList>
    </citation>
    <scope>NUCLEOTIDE SEQUENCE</scope>
    <source>
        <strain evidence="1">Ellin6076</strain>
    </source>
</reference>
<name>Q025K2_SOLUE</name>
<evidence type="ECO:0000313" key="1">
    <source>
        <dbReference type="EMBL" id="ABJ83317.1"/>
    </source>
</evidence>
<gene>
    <name evidence="1" type="ordered locus">Acid_2328</name>
</gene>
<dbReference type="InParanoid" id="Q025K2"/>
<organism evidence="1">
    <name type="scientific">Solibacter usitatus (strain Ellin6076)</name>
    <dbReference type="NCBI Taxonomy" id="234267"/>
    <lineage>
        <taxon>Bacteria</taxon>
        <taxon>Pseudomonadati</taxon>
        <taxon>Acidobacteriota</taxon>
        <taxon>Terriglobia</taxon>
        <taxon>Bryobacterales</taxon>
        <taxon>Solibacteraceae</taxon>
        <taxon>Candidatus Solibacter</taxon>
    </lineage>
</organism>
<sequence>MLHPLLELSFFATLVAGLADPPWVVPGVCLTPQNTVCRTLRWEGSGWENTSWGFHAIHRWSGSATLAYRRDGAILERNSRRGWRNYVVLESDWDTAQIKFPAEQRTIQIDHKAREYYERAGVPGGSPVWNPDDADCTKSAWQLGLSDLKRYAGETIIAGIRSIQYTGMRSKSERASAWLAPSLGCIEMRVVTTDRNSFGLPTAHSSFEVVSARIGEPDATLFQVPSGSRGDR</sequence>
<dbReference type="KEGG" id="sus:Acid_2328"/>
<dbReference type="AlphaFoldDB" id="Q025K2"/>
<dbReference type="HOGENOM" id="CLU_1194254_0_0_0"/>